<evidence type="ECO:0000313" key="2">
    <source>
        <dbReference type="EMBL" id="GBP75258.1"/>
    </source>
</evidence>
<dbReference type="Proteomes" id="UP000299102">
    <property type="component" value="Unassembled WGS sequence"/>
</dbReference>
<proteinExistence type="predicted"/>
<feature type="signal peptide" evidence="1">
    <location>
        <begin position="1"/>
        <end position="22"/>
    </location>
</feature>
<protein>
    <submittedName>
        <fullName evidence="2">Uncharacterized protein</fullName>
    </submittedName>
</protein>
<feature type="chain" id="PRO_5020041388" evidence="1">
    <location>
        <begin position="23"/>
        <end position="76"/>
    </location>
</feature>
<evidence type="ECO:0000313" key="3">
    <source>
        <dbReference type="Proteomes" id="UP000299102"/>
    </source>
</evidence>
<evidence type="ECO:0000256" key="1">
    <source>
        <dbReference type="SAM" id="SignalP"/>
    </source>
</evidence>
<dbReference type="EMBL" id="BGZK01001241">
    <property type="protein sequence ID" value="GBP75258.1"/>
    <property type="molecule type" value="Genomic_DNA"/>
</dbReference>
<dbReference type="OrthoDB" id="8174264at2759"/>
<comment type="caution">
    <text evidence="2">The sequence shown here is derived from an EMBL/GenBank/DDBJ whole genome shotgun (WGS) entry which is preliminary data.</text>
</comment>
<organism evidence="2 3">
    <name type="scientific">Eumeta variegata</name>
    <name type="common">Bagworm moth</name>
    <name type="synonym">Eumeta japonica</name>
    <dbReference type="NCBI Taxonomy" id="151549"/>
    <lineage>
        <taxon>Eukaryota</taxon>
        <taxon>Metazoa</taxon>
        <taxon>Ecdysozoa</taxon>
        <taxon>Arthropoda</taxon>
        <taxon>Hexapoda</taxon>
        <taxon>Insecta</taxon>
        <taxon>Pterygota</taxon>
        <taxon>Neoptera</taxon>
        <taxon>Endopterygota</taxon>
        <taxon>Lepidoptera</taxon>
        <taxon>Glossata</taxon>
        <taxon>Ditrysia</taxon>
        <taxon>Tineoidea</taxon>
        <taxon>Psychidae</taxon>
        <taxon>Oiketicinae</taxon>
        <taxon>Eumeta</taxon>
    </lineage>
</organism>
<reference evidence="2 3" key="1">
    <citation type="journal article" date="2019" name="Commun. Biol.">
        <title>The bagworm genome reveals a unique fibroin gene that provides high tensile strength.</title>
        <authorList>
            <person name="Kono N."/>
            <person name="Nakamura H."/>
            <person name="Ohtoshi R."/>
            <person name="Tomita M."/>
            <person name="Numata K."/>
            <person name="Arakawa K."/>
        </authorList>
    </citation>
    <scope>NUCLEOTIDE SEQUENCE [LARGE SCALE GENOMIC DNA]</scope>
</reference>
<keyword evidence="3" id="KW-1185">Reference proteome</keyword>
<name>A0A4C1YGQ8_EUMVA</name>
<gene>
    <name evidence="2" type="ORF">EVAR_45458_1</name>
</gene>
<keyword evidence="1" id="KW-0732">Signal</keyword>
<sequence>MHSRTLCVTVLLFCLCFDMSSGQGFELPVQLVGFPFIIAAVRITNFIKKLSYALNPEISPDISKSYELPNTLNERG</sequence>
<dbReference type="AlphaFoldDB" id="A0A4C1YGQ8"/>
<accession>A0A4C1YGQ8</accession>